<evidence type="ECO:0000256" key="11">
    <source>
        <dbReference type="ARBA" id="ARBA00048679"/>
    </source>
</evidence>
<evidence type="ECO:0000256" key="8">
    <source>
        <dbReference type="ARBA" id="ARBA00022777"/>
    </source>
</evidence>
<dbReference type="CDD" id="cd14081">
    <property type="entry name" value="STKc_BRSK1_2"/>
    <property type="match status" value="1"/>
</dbReference>
<evidence type="ECO:0000256" key="9">
    <source>
        <dbReference type="ARBA" id="ARBA00022840"/>
    </source>
</evidence>
<dbReference type="InterPro" id="IPR017441">
    <property type="entry name" value="Protein_kinase_ATP_BS"/>
</dbReference>
<dbReference type="SUPFAM" id="SSF56112">
    <property type="entry name" value="Protein kinase-like (PK-like)"/>
    <property type="match status" value="1"/>
</dbReference>
<dbReference type="PANTHER" id="PTHR24346:SF110">
    <property type="entry name" value="NON-SPECIFIC SERINE_THREONINE PROTEIN KINASE"/>
    <property type="match status" value="1"/>
</dbReference>
<dbReference type="AlphaFoldDB" id="A0A8H6YDE7"/>
<evidence type="ECO:0000256" key="2">
    <source>
        <dbReference type="ARBA" id="ARBA00010791"/>
    </source>
</evidence>
<dbReference type="FunFam" id="1.10.510.10:FF:000394">
    <property type="entry name" value="Serine/threonine-protein kinase HSL1"/>
    <property type="match status" value="1"/>
</dbReference>
<organism evidence="15 16">
    <name type="scientific">Mycena venus</name>
    <dbReference type="NCBI Taxonomy" id="2733690"/>
    <lineage>
        <taxon>Eukaryota</taxon>
        <taxon>Fungi</taxon>
        <taxon>Dikarya</taxon>
        <taxon>Basidiomycota</taxon>
        <taxon>Agaricomycotina</taxon>
        <taxon>Agaricomycetes</taxon>
        <taxon>Agaricomycetidae</taxon>
        <taxon>Agaricales</taxon>
        <taxon>Marasmiineae</taxon>
        <taxon>Mycenaceae</taxon>
        <taxon>Mycena</taxon>
    </lineage>
</organism>
<dbReference type="InterPro" id="IPR011009">
    <property type="entry name" value="Kinase-like_dom_sf"/>
</dbReference>
<evidence type="ECO:0000256" key="3">
    <source>
        <dbReference type="ARBA" id="ARBA00012513"/>
    </source>
</evidence>
<dbReference type="Proteomes" id="UP000620124">
    <property type="component" value="Unassembled WGS sequence"/>
</dbReference>
<dbReference type="InterPro" id="IPR000719">
    <property type="entry name" value="Prot_kinase_dom"/>
</dbReference>
<name>A0A8H6YDE7_9AGAR</name>
<keyword evidence="16" id="KW-1185">Reference proteome</keyword>
<protein>
    <recommendedName>
        <fullName evidence="3">non-specific serine/threonine protein kinase</fullName>
        <ecNumber evidence="3">2.7.11.1</ecNumber>
    </recommendedName>
</protein>
<keyword evidence="5" id="KW-0597">Phosphoprotein</keyword>
<dbReference type="GO" id="GO:0005935">
    <property type="term" value="C:cellular bud neck"/>
    <property type="evidence" value="ECO:0007669"/>
    <property type="project" value="UniProtKB-SubCell"/>
</dbReference>
<feature type="region of interest" description="Disordered" evidence="13">
    <location>
        <begin position="539"/>
        <end position="651"/>
    </location>
</feature>
<dbReference type="OrthoDB" id="193931at2759"/>
<evidence type="ECO:0000313" key="16">
    <source>
        <dbReference type="Proteomes" id="UP000620124"/>
    </source>
</evidence>
<keyword evidence="6" id="KW-0808">Transferase</keyword>
<dbReference type="Pfam" id="PF00069">
    <property type="entry name" value="Pkinase"/>
    <property type="match status" value="1"/>
</dbReference>
<keyword evidence="9 12" id="KW-0067">ATP-binding</keyword>
<evidence type="ECO:0000256" key="13">
    <source>
        <dbReference type="SAM" id="MobiDB-lite"/>
    </source>
</evidence>
<feature type="compositionally biased region" description="Basic residues" evidence="13">
    <location>
        <begin position="614"/>
        <end position="623"/>
    </location>
</feature>
<dbReference type="GO" id="GO:0005940">
    <property type="term" value="C:septin ring"/>
    <property type="evidence" value="ECO:0007669"/>
    <property type="project" value="UniProtKB-ARBA"/>
</dbReference>
<comment type="catalytic activity">
    <reaction evidence="10">
        <text>L-threonyl-[protein] + ATP = O-phospho-L-threonyl-[protein] + ADP + H(+)</text>
        <dbReference type="Rhea" id="RHEA:46608"/>
        <dbReference type="Rhea" id="RHEA-COMP:11060"/>
        <dbReference type="Rhea" id="RHEA-COMP:11605"/>
        <dbReference type="ChEBI" id="CHEBI:15378"/>
        <dbReference type="ChEBI" id="CHEBI:30013"/>
        <dbReference type="ChEBI" id="CHEBI:30616"/>
        <dbReference type="ChEBI" id="CHEBI:61977"/>
        <dbReference type="ChEBI" id="CHEBI:456216"/>
        <dbReference type="EC" id="2.7.11.1"/>
    </reaction>
</comment>
<feature type="binding site" evidence="12">
    <location>
        <position position="54"/>
    </location>
    <ligand>
        <name>ATP</name>
        <dbReference type="ChEBI" id="CHEBI:30616"/>
    </ligand>
</feature>
<dbReference type="GO" id="GO:0035556">
    <property type="term" value="P:intracellular signal transduction"/>
    <property type="evidence" value="ECO:0007669"/>
    <property type="project" value="TreeGrafter"/>
</dbReference>
<sequence length="786" mass="86678">MSSSDIPRLPRRNVGADDPKRIGLWKIGRTIGTGSSGRVRVARNSKTGQYAAIKIVPKTAFDSTQSLNHLGDDAEHSQLSLEREIVVMKLIDHPNIMRLYDVWETSTELYLILEYVKGGELFEYLCKKGRLPTEEALGYFQQIIAAIDYCHRFNIAHRDLKPENILLDEDFNIKIADFGMAAWQANGMLRTSCGSPHYAAPEIVSAKAYNGSAADIWSCGVILHALLAGRLPFDDEDLGILLEKVKGGAFDMPDDIDPLAQDLIQRMLTRNVDDRITMDEVLQHPFYTSIQPRVTKSAIPDLDCIARPIGSLASIDPDIFANLRTLWHGVPDAEIVESLRNDEQNWQKGVYHLLVEYRNKHFDHCDEERELAIRRKKKKMAKTTATTLPKSFSPETNLAPSHSSLPPRDGPPTPRRAARSGMLFSSDESLADRARVPAINLCSPTPSPQLGSPATSIVDPLDLPPLAVPDLKDDKMQAFFHQIVTHLNALQARTGMDPGNPYGSPNVNLLAEVFGDMTLPGATAPPSTLATAYLDEPQAAGSASSIGTRPLSVRRKARPSRPTVDTNTGNKENIGDRPAGAGSSGIVKKSSLRSSNGRTDTKKVQIIEPMLRLRPSKLKKRKASPTSPAFSDAGSSFTLPSPSLSSPISSSPKRTWLGNVFSFKPINYTLFSTRDVYTTRNECRRLLMGIDVRVVLEDSEGLGVLKCRLDETRDPAGLMSVVKAANFRVEVRFEDEAVSLLVVHEKGSVDSFKEVCKRLRRDWVMDDPDAPLHQAISPSPILGAVW</sequence>
<reference evidence="15" key="1">
    <citation type="submission" date="2020-05" db="EMBL/GenBank/DDBJ databases">
        <title>Mycena genomes resolve the evolution of fungal bioluminescence.</title>
        <authorList>
            <person name="Tsai I.J."/>
        </authorList>
    </citation>
    <scope>NUCLEOTIDE SEQUENCE</scope>
    <source>
        <strain evidence="15">CCC161011</strain>
    </source>
</reference>
<feature type="region of interest" description="Disordered" evidence="13">
    <location>
        <begin position="379"/>
        <end position="419"/>
    </location>
</feature>
<feature type="compositionally biased region" description="Low complexity" evidence="13">
    <location>
        <begin position="635"/>
        <end position="651"/>
    </location>
</feature>
<proteinExistence type="inferred from homology"/>
<dbReference type="PROSITE" id="PS50011">
    <property type="entry name" value="PROTEIN_KINASE_DOM"/>
    <property type="match status" value="1"/>
</dbReference>
<dbReference type="InterPro" id="IPR008271">
    <property type="entry name" value="Ser/Thr_kinase_AS"/>
</dbReference>
<keyword evidence="7 12" id="KW-0547">Nucleotide-binding</keyword>
<evidence type="ECO:0000256" key="1">
    <source>
        <dbReference type="ARBA" id="ARBA00004266"/>
    </source>
</evidence>
<dbReference type="Gene3D" id="1.10.510.10">
    <property type="entry name" value="Transferase(Phosphotransferase) domain 1"/>
    <property type="match status" value="1"/>
</dbReference>
<evidence type="ECO:0000256" key="10">
    <source>
        <dbReference type="ARBA" id="ARBA00047899"/>
    </source>
</evidence>
<dbReference type="GO" id="GO:0005524">
    <property type="term" value="F:ATP binding"/>
    <property type="evidence" value="ECO:0007669"/>
    <property type="project" value="UniProtKB-UniRule"/>
</dbReference>
<dbReference type="GO" id="GO:0004674">
    <property type="term" value="F:protein serine/threonine kinase activity"/>
    <property type="evidence" value="ECO:0007669"/>
    <property type="project" value="UniProtKB-KW"/>
</dbReference>
<evidence type="ECO:0000313" key="15">
    <source>
        <dbReference type="EMBL" id="KAF7356686.1"/>
    </source>
</evidence>
<dbReference type="PANTHER" id="PTHR24346">
    <property type="entry name" value="MAP/MICROTUBULE AFFINITY-REGULATING KINASE"/>
    <property type="match status" value="1"/>
</dbReference>
<evidence type="ECO:0000259" key="14">
    <source>
        <dbReference type="PROSITE" id="PS50011"/>
    </source>
</evidence>
<evidence type="ECO:0000256" key="12">
    <source>
        <dbReference type="PROSITE-ProRule" id="PRU10141"/>
    </source>
</evidence>
<keyword evidence="4" id="KW-0723">Serine/threonine-protein kinase</keyword>
<feature type="compositionally biased region" description="Polar residues" evidence="13">
    <location>
        <begin position="388"/>
        <end position="404"/>
    </location>
</feature>
<evidence type="ECO:0000256" key="6">
    <source>
        <dbReference type="ARBA" id="ARBA00022679"/>
    </source>
</evidence>
<gene>
    <name evidence="15" type="ORF">MVEN_01003200</name>
</gene>
<keyword evidence="8 15" id="KW-0418">Kinase</keyword>
<comment type="catalytic activity">
    <reaction evidence="11">
        <text>L-seryl-[protein] + ATP = O-phospho-L-seryl-[protein] + ADP + H(+)</text>
        <dbReference type="Rhea" id="RHEA:17989"/>
        <dbReference type="Rhea" id="RHEA-COMP:9863"/>
        <dbReference type="Rhea" id="RHEA-COMP:11604"/>
        <dbReference type="ChEBI" id="CHEBI:15378"/>
        <dbReference type="ChEBI" id="CHEBI:29999"/>
        <dbReference type="ChEBI" id="CHEBI:30616"/>
        <dbReference type="ChEBI" id="CHEBI:83421"/>
        <dbReference type="ChEBI" id="CHEBI:456216"/>
        <dbReference type="EC" id="2.7.11.1"/>
    </reaction>
</comment>
<comment type="similarity">
    <text evidence="2">Belongs to the protein kinase superfamily. CAMK Ser/Thr protein kinase family. NIM1 subfamily.</text>
</comment>
<dbReference type="SMART" id="SM00220">
    <property type="entry name" value="S_TKc"/>
    <property type="match status" value="1"/>
</dbReference>
<comment type="subcellular location">
    <subcellularLocation>
        <location evidence="1">Bud neck</location>
    </subcellularLocation>
</comment>
<evidence type="ECO:0000256" key="4">
    <source>
        <dbReference type="ARBA" id="ARBA00022527"/>
    </source>
</evidence>
<feature type="domain" description="Protein kinase" evidence="14">
    <location>
        <begin position="25"/>
        <end position="287"/>
    </location>
</feature>
<dbReference type="PROSITE" id="PS00108">
    <property type="entry name" value="PROTEIN_KINASE_ST"/>
    <property type="match status" value="1"/>
</dbReference>
<evidence type="ECO:0000256" key="5">
    <source>
        <dbReference type="ARBA" id="ARBA00022553"/>
    </source>
</evidence>
<dbReference type="PROSITE" id="PS00107">
    <property type="entry name" value="PROTEIN_KINASE_ATP"/>
    <property type="match status" value="1"/>
</dbReference>
<comment type="caution">
    <text evidence="15">The sequence shown here is derived from an EMBL/GenBank/DDBJ whole genome shotgun (WGS) entry which is preliminary data.</text>
</comment>
<accession>A0A8H6YDE7</accession>
<evidence type="ECO:0000256" key="7">
    <source>
        <dbReference type="ARBA" id="ARBA00022741"/>
    </source>
</evidence>
<dbReference type="EC" id="2.7.11.1" evidence="3"/>
<dbReference type="EMBL" id="JACAZI010000007">
    <property type="protein sequence ID" value="KAF7356686.1"/>
    <property type="molecule type" value="Genomic_DNA"/>
</dbReference>